<comment type="caution">
    <text evidence="2">The sequence shown here is derived from an EMBL/GenBank/DDBJ whole genome shotgun (WGS) entry which is preliminary data.</text>
</comment>
<feature type="region of interest" description="Disordered" evidence="1">
    <location>
        <begin position="1"/>
        <end position="98"/>
    </location>
</feature>
<feature type="compositionally biased region" description="Pro residues" evidence="1">
    <location>
        <begin position="26"/>
        <end position="41"/>
    </location>
</feature>
<name>A0AA39Y6H2_9PEZI</name>
<evidence type="ECO:0000313" key="2">
    <source>
        <dbReference type="EMBL" id="KAK0646255.1"/>
    </source>
</evidence>
<organism evidence="2 3">
    <name type="scientific">Cercophora newfieldiana</name>
    <dbReference type="NCBI Taxonomy" id="92897"/>
    <lineage>
        <taxon>Eukaryota</taxon>
        <taxon>Fungi</taxon>
        <taxon>Dikarya</taxon>
        <taxon>Ascomycota</taxon>
        <taxon>Pezizomycotina</taxon>
        <taxon>Sordariomycetes</taxon>
        <taxon>Sordariomycetidae</taxon>
        <taxon>Sordariales</taxon>
        <taxon>Lasiosphaeriaceae</taxon>
        <taxon>Cercophora</taxon>
    </lineage>
</organism>
<dbReference type="EMBL" id="JAULSV010000004">
    <property type="protein sequence ID" value="KAK0646255.1"/>
    <property type="molecule type" value="Genomic_DNA"/>
</dbReference>
<evidence type="ECO:0000313" key="3">
    <source>
        <dbReference type="Proteomes" id="UP001174936"/>
    </source>
</evidence>
<proteinExistence type="predicted"/>
<gene>
    <name evidence="2" type="ORF">B0T16DRAFT_157504</name>
</gene>
<sequence>MKASYAQQGRNAFSSPSAGQPVRTSLPPPPDSLPPRPPGPLPSSVRVSNDGMPTPSRRNSAHLPQGTRGLRLHAGSGHPSTNPSHLTQVMPPPASQMSHVQGFQPGYGQYQRHPTIHPGVRMAGSANAPGWHQHHGSAQGWPANGQTNVPAAPPPYSYLPMMQHQTLQVQPIVAPWSSNQQVPPSPRPQPRNGQGHGHSHSHPYG</sequence>
<dbReference type="AlphaFoldDB" id="A0AA39Y6H2"/>
<feature type="compositionally biased region" description="Polar residues" evidence="1">
    <location>
        <begin position="1"/>
        <end position="18"/>
    </location>
</feature>
<protein>
    <submittedName>
        <fullName evidence="2">Uncharacterized protein</fullName>
    </submittedName>
</protein>
<feature type="region of interest" description="Disordered" evidence="1">
    <location>
        <begin position="175"/>
        <end position="205"/>
    </location>
</feature>
<keyword evidence="3" id="KW-1185">Reference proteome</keyword>
<dbReference type="Proteomes" id="UP001174936">
    <property type="component" value="Unassembled WGS sequence"/>
</dbReference>
<evidence type="ECO:0000256" key="1">
    <source>
        <dbReference type="SAM" id="MobiDB-lite"/>
    </source>
</evidence>
<reference evidence="2" key="1">
    <citation type="submission" date="2023-06" db="EMBL/GenBank/DDBJ databases">
        <title>Genome-scale phylogeny and comparative genomics of the fungal order Sordariales.</title>
        <authorList>
            <consortium name="Lawrence Berkeley National Laboratory"/>
            <person name="Hensen N."/>
            <person name="Bonometti L."/>
            <person name="Westerberg I."/>
            <person name="Brannstrom I.O."/>
            <person name="Guillou S."/>
            <person name="Cros-Aarteil S."/>
            <person name="Calhoun S."/>
            <person name="Haridas S."/>
            <person name="Kuo A."/>
            <person name="Mondo S."/>
            <person name="Pangilinan J."/>
            <person name="Riley R."/>
            <person name="Labutti K."/>
            <person name="Andreopoulos B."/>
            <person name="Lipzen A."/>
            <person name="Chen C."/>
            <person name="Yanf M."/>
            <person name="Daum C."/>
            <person name="Ng V."/>
            <person name="Clum A."/>
            <person name="Steindorff A."/>
            <person name="Ohm R."/>
            <person name="Martin F."/>
            <person name="Silar P."/>
            <person name="Natvig D."/>
            <person name="Lalanne C."/>
            <person name="Gautier V."/>
            <person name="Ament-Velasquez S.L."/>
            <person name="Kruys A."/>
            <person name="Hutchinson M.I."/>
            <person name="Powell A.J."/>
            <person name="Barry K."/>
            <person name="Miller A.N."/>
            <person name="Grigoriev I.V."/>
            <person name="Debuchy R."/>
            <person name="Gladieux P."/>
            <person name="Thoren M.H."/>
            <person name="Johannesson H."/>
        </authorList>
    </citation>
    <scope>NUCLEOTIDE SEQUENCE</scope>
    <source>
        <strain evidence="2">SMH2532-1</strain>
    </source>
</reference>
<feature type="compositionally biased region" description="Polar residues" evidence="1">
    <location>
        <begin position="78"/>
        <end position="87"/>
    </location>
</feature>
<accession>A0AA39Y6H2</accession>